<comment type="caution">
    <text evidence="2">The sequence shown here is derived from an EMBL/GenBank/DDBJ whole genome shotgun (WGS) entry which is preliminary data.</text>
</comment>
<evidence type="ECO:0000313" key="3">
    <source>
        <dbReference type="Proteomes" id="UP001202831"/>
    </source>
</evidence>
<evidence type="ECO:0000259" key="1">
    <source>
        <dbReference type="Pfam" id="PF00534"/>
    </source>
</evidence>
<dbReference type="PANTHER" id="PTHR12526">
    <property type="entry name" value="GLYCOSYLTRANSFERASE"/>
    <property type="match status" value="1"/>
</dbReference>
<name>A0ABT0NB92_9GAMM</name>
<reference evidence="2 3" key="1">
    <citation type="submission" date="2022-01" db="EMBL/GenBank/DDBJ databases">
        <title>Whole genome-based taxonomy of the Shewanellaceae.</title>
        <authorList>
            <person name="Martin-Rodriguez A.J."/>
        </authorList>
    </citation>
    <scope>NUCLEOTIDE SEQUENCE [LARGE SCALE GENOMIC DNA]</scope>
    <source>
        <strain evidence="2 3">DSM 21332</strain>
    </source>
</reference>
<evidence type="ECO:0000313" key="2">
    <source>
        <dbReference type="EMBL" id="MCL2915097.1"/>
    </source>
</evidence>
<protein>
    <submittedName>
        <fullName evidence="2">Glycosyltransferase family 4 protein</fullName>
    </submittedName>
</protein>
<dbReference type="CDD" id="cd03801">
    <property type="entry name" value="GT4_PimA-like"/>
    <property type="match status" value="1"/>
</dbReference>
<keyword evidence="3" id="KW-1185">Reference proteome</keyword>
<sequence>MSKIRVALLVDEYFGGAKTKFGGYGFLARNLVAKHLPGKDVEVEVLLKKDCGKVRLFPKCHMIDGIKVYKLAARAFDLINSLFLRQKKYDVFLSIELTTHSYRIFSKAPGKDKKLLLWIQDPRPVYEWDEIETVKLFPEHSYWDAEVYDFVHEYNKTGNLHFISQAKFLDQKAKDLYRLPINTPIRYLPNPIEIDYSFDVETYQKQNSVIFLGRIESVKRGWLFAEIAKAMPQYEFYMLGQAHRQADENNAVMAPYMEIPNLHFVGHVEGERKNQLIRDAKVLVNTSIHEALPVSFLEAMAYGTLLVSCQNPDELTEKFGVYTGKVLGDGFDKLPLFIDGIEKLMTDDYLRQQLAESAVNYIKRVHSLDKFKADMTDELKHCANADHMASVDDETGSLQEQQV</sequence>
<dbReference type="EMBL" id="JAKIKT010000006">
    <property type="protein sequence ID" value="MCL2915097.1"/>
    <property type="molecule type" value="Genomic_DNA"/>
</dbReference>
<accession>A0ABT0NB92</accession>
<proteinExistence type="predicted"/>
<dbReference type="RefSeq" id="WP_249249702.1">
    <property type="nucleotide sequence ID" value="NZ_JAKIKT010000006.1"/>
</dbReference>
<gene>
    <name evidence="2" type="ORF">L2725_15155</name>
</gene>
<dbReference type="InterPro" id="IPR001296">
    <property type="entry name" value="Glyco_trans_1"/>
</dbReference>
<dbReference type="PANTHER" id="PTHR12526:SF630">
    <property type="entry name" value="GLYCOSYLTRANSFERASE"/>
    <property type="match status" value="1"/>
</dbReference>
<feature type="domain" description="Glycosyl transferase family 1" evidence="1">
    <location>
        <begin position="198"/>
        <end position="358"/>
    </location>
</feature>
<dbReference type="SUPFAM" id="SSF53756">
    <property type="entry name" value="UDP-Glycosyltransferase/glycogen phosphorylase"/>
    <property type="match status" value="1"/>
</dbReference>
<dbReference type="Pfam" id="PF00534">
    <property type="entry name" value="Glycos_transf_1"/>
    <property type="match status" value="1"/>
</dbReference>
<dbReference type="Gene3D" id="3.40.50.2000">
    <property type="entry name" value="Glycogen Phosphorylase B"/>
    <property type="match status" value="1"/>
</dbReference>
<organism evidence="2 3">
    <name type="scientific">Shewanella corallii</name>
    <dbReference type="NCBI Taxonomy" id="560080"/>
    <lineage>
        <taxon>Bacteria</taxon>
        <taxon>Pseudomonadati</taxon>
        <taxon>Pseudomonadota</taxon>
        <taxon>Gammaproteobacteria</taxon>
        <taxon>Alteromonadales</taxon>
        <taxon>Shewanellaceae</taxon>
        <taxon>Shewanella</taxon>
    </lineage>
</organism>
<dbReference type="Proteomes" id="UP001202831">
    <property type="component" value="Unassembled WGS sequence"/>
</dbReference>